<organism evidence="2 3">
    <name type="scientific">Sclerotinia sclerotiorum (strain ATCC 18683 / 1980 / Ss-1)</name>
    <name type="common">White mold</name>
    <name type="synonym">Whetzelinia sclerotiorum</name>
    <dbReference type="NCBI Taxonomy" id="665079"/>
    <lineage>
        <taxon>Eukaryota</taxon>
        <taxon>Fungi</taxon>
        <taxon>Dikarya</taxon>
        <taxon>Ascomycota</taxon>
        <taxon>Pezizomycotina</taxon>
        <taxon>Leotiomycetes</taxon>
        <taxon>Helotiales</taxon>
        <taxon>Sclerotiniaceae</taxon>
        <taxon>Sclerotinia</taxon>
    </lineage>
</organism>
<dbReference type="Proteomes" id="UP000177798">
    <property type="component" value="Chromosome 4"/>
</dbReference>
<reference evidence="3" key="1">
    <citation type="journal article" date="2017" name="Genome Biol. Evol.">
        <title>The complete genome sequence of the phytopathogenic fungus Sclerotinia sclerotiorum reveals insights into the genome architecture of broad host range pathogens.</title>
        <authorList>
            <person name="Derbyshire M."/>
            <person name="Denton-Giles M."/>
            <person name="Hegedus D."/>
            <person name="Seifbarghy S."/>
            <person name="Rollins J."/>
            <person name="van Kan J."/>
            <person name="Seidl M.F."/>
            <person name="Faino L."/>
            <person name="Mbengue M."/>
            <person name="Navaud O."/>
            <person name="Raffaele S."/>
            <person name="Hammond-Kosack K."/>
            <person name="Heard S."/>
            <person name="Oliver R."/>
        </authorList>
    </citation>
    <scope>NUCLEOTIDE SEQUENCE [LARGE SCALE GENOMIC DNA]</scope>
    <source>
        <strain evidence="3">ATCC 18683 / 1980 / Ss-1</strain>
    </source>
</reference>
<dbReference type="OrthoDB" id="3510677at2759"/>
<feature type="compositionally biased region" description="Polar residues" evidence="1">
    <location>
        <begin position="160"/>
        <end position="194"/>
    </location>
</feature>
<feature type="compositionally biased region" description="Basic and acidic residues" evidence="1">
    <location>
        <begin position="307"/>
        <end position="316"/>
    </location>
</feature>
<feature type="compositionally biased region" description="Basic and acidic residues" evidence="1">
    <location>
        <begin position="107"/>
        <end position="117"/>
    </location>
</feature>
<dbReference type="EMBL" id="CP017817">
    <property type="protein sequence ID" value="APA08892.1"/>
    <property type="molecule type" value="Genomic_DNA"/>
</dbReference>
<name>A0A1D9Q219_SCLS1</name>
<dbReference type="AlphaFoldDB" id="A0A1D9Q219"/>
<feature type="region of interest" description="Disordered" evidence="1">
    <location>
        <begin position="62"/>
        <end position="263"/>
    </location>
</feature>
<dbReference type="VEuPathDB" id="FungiDB:sscle_04g036620"/>
<evidence type="ECO:0000313" key="2">
    <source>
        <dbReference type="EMBL" id="APA08892.1"/>
    </source>
</evidence>
<protein>
    <submittedName>
        <fullName evidence="2">Uncharacterized protein</fullName>
    </submittedName>
</protein>
<feature type="compositionally biased region" description="Polar residues" evidence="1">
    <location>
        <begin position="118"/>
        <end position="131"/>
    </location>
</feature>
<accession>A0A1D9Q219</accession>
<evidence type="ECO:0000256" key="1">
    <source>
        <dbReference type="SAM" id="MobiDB-lite"/>
    </source>
</evidence>
<feature type="region of interest" description="Disordered" evidence="1">
    <location>
        <begin position="307"/>
        <end position="340"/>
    </location>
</feature>
<evidence type="ECO:0000313" key="3">
    <source>
        <dbReference type="Proteomes" id="UP000177798"/>
    </source>
</evidence>
<sequence length="355" mass="40597">MACQTRFDQMSPFFSSQVEKEKEQLRIMMAKRFRPDSSEMAAELRTLADALDENLEFQRLMSGRPRTEDVEDQTLPRLADLKARGEKVNSLHDDPPRLPTPSQQRSASRDTLRRTERSTNLCGMHNGQSDPRSYGRSAAERLPLGRHYSENDVPQEIKRSSSTQPARSMTPQPSRPRTIQSTRSMTPQPVPTSNHVHHGSNSRNHSQPPYARASAHTAIVARGGQDRRRSRPAPPQRLYEVPDPPQTYGLSVPPELESNPYYRPQVTCPSDRVPRRECFPRIAEEKRGRKMDATLWASHHETVYHDDSNILEREYDPERDEDAESVGSLDHFQPSAPPRMIKAQNRVTWNGSFSR</sequence>
<proteinExistence type="predicted"/>
<gene>
    <name evidence="2" type="ORF">sscle_04g036620</name>
</gene>
<feature type="compositionally biased region" description="Basic and acidic residues" evidence="1">
    <location>
        <begin position="79"/>
        <end position="96"/>
    </location>
</feature>
<feature type="compositionally biased region" description="Basic and acidic residues" evidence="1">
    <location>
        <begin position="147"/>
        <end position="159"/>
    </location>
</feature>